<feature type="region of interest" description="Disordered" evidence="1">
    <location>
        <begin position="599"/>
        <end position="654"/>
    </location>
</feature>
<dbReference type="PANTHER" id="PTHR34098">
    <property type="entry name" value="F-BOX ONLY PROTEIN 47"/>
    <property type="match status" value="1"/>
</dbReference>
<proteinExistence type="predicted"/>
<evidence type="ECO:0000259" key="2">
    <source>
        <dbReference type="PROSITE" id="PS50181"/>
    </source>
</evidence>
<keyword evidence="4" id="KW-1185">Reference proteome</keyword>
<dbReference type="PANTHER" id="PTHR34098:SF1">
    <property type="entry name" value="F-BOX ONLY PROTEIN 47"/>
    <property type="match status" value="1"/>
</dbReference>
<accession>A0AAI8YFD8</accession>
<feature type="domain" description="F-box" evidence="2">
    <location>
        <begin position="6"/>
        <end position="52"/>
    </location>
</feature>
<dbReference type="InterPro" id="IPR036047">
    <property type="entry name" value="F-box-like_dom_sf"/>
</dbReference>
<dbReference type="InterPro" id="IPR038946">
    <property type="entry name" value="FBXO47"/>
</dbReference>
<dbReference type="InterPro" id="IPR001810">
    <property type="entry name" value="F-box_dom"/>
</dbReference>
<evidence type="ECO:0000313" key="4">
    <source>
        <dbReference type="Proteomes" id="UP001295740"/>
    </source>
</evidence>
<evidence type="ECO:0000256" key="1">
    <source>
        <dbReference type="SAM" id="MobiDB-lite"/>
    </source>
</evidence>
<dbReference type="AlphaFoldDB" id="A0AAI8YFD8"/>
<dbReference type="EMBL" id="CAUWAG010000004">
    <property type="protein sequence ID" value="CAJ2502817.1"/>
    <property type="molecule type" value="Genomic_DNA"/>
</dbReference>
<feature type="compositionally biased region" description="Basic and acidic residues" evidence="1">
    <location>
        <begin position="612"/>
        <end position="621"/>
    </location>
</feature>
<evidence type="ECO:0000313" key="3">
    <source>
        <dbReference type="EMBL" id="CAJ2502817.1"/>
    </source>
</evidence>
<dbReference type="PROSITE" id="PS50181">
    <property type="entry name" value="FBOX"/>
    <property type="match status" value="1"/>
</dbReference>
<gene>
    <name evidence="3" type="ORF">KHLLAP_LOCUS3285</name>
</gene>
<dbReference type="Pfam" id="PF00646">
    <property type="entry name" value="F-box"/>
    <property type="match status" value="1"/>
</dbReference>
<name>A0AAI8YFD8_9PEZI</name>
<dbReference type="SUPFAM" id="SSF81383">
    <property type="entry name" value="F-box domain"/>
    <property type="match status" value="1"/>
</dbReference>
<reference evidence="3" key="1">
    <citation type="submission" date="2023-10" db="EMBL/GenBank/DDBJ databases">
        <authorList>
            <person name="Hackl T."/>
        </authorList>
    </citation>
    <scope>NUCLEOTIDE SEQUENCE</scope>
</reference>
<comment type="caution">
    <text evidence="3">The sequence shown here is derived from an EMBL/GenBank/DDBJ whole genome shotgun (WGS) entry which is preliminary data.</text>
</comment>
<protein>
    <submittedName>
        <fullName evidence="3">Uu.00g102110.m01.CDS01</fullName>
    </submittedName>
</protein>
<sequence>MDFRKTSGLQKLPYEIMAYIVRDLEIGEIFDLSRCCRHFQYLVREESFCKAIVTAKAWYTAEAQQEEDSGHFSRALRRLAKRRQAFSQASPYVVGIVAFADSYQYICGKLCYIINERPRRWLRILDLHGSKDTEVIIDIPTLISLAVPRSAKSRKYRFRTLYHAHGITSCLFSFALPRTENWLLIFKHKEQVILEAVRLNSTSKIFVRNNAQFLYFGTHSEEGTDGFRKWVIEGFDIKKRIWLSPKMHLSDLVGCDMGSTVCFEIFDGHFYGLSNQTAFEIEEIDWVSHYYCFRFRLEEPDPKKAQVMKREDSWRRQHSEGPIDDRWGFLALEKDETSGGIRIVESRKEWLAGQSGSRRTYYTKEVVFGEYYGENTEETRLAANDAVQGENVANFIGSISRAEQINPQPRLPSEMHAGDDSSGTSIVTRSRTYLCSYQRCCHTFLDMMDDTCVGDAGPQCLRIRTGHRKSRPISSPAGALIPSESSLDLDDKVKQLYQENEIYIWPPRRASYCLDPCSESIYQVLNPPDHQGYVAAVGDERSIVYATGENAKGLKALVYISFDPAAKLSGMSHGGNLLGQMEKISSHGGAEQPMISEGVKTSGIPQSTQDVTSKDKSKAEATTHGYRGSIPPYVSPILSRDRSSRHTSQNTQGDPVWAWTDKAMYQDILGKQFTFALGKWVC</sequence>
<dbReference type="Proteomes" id="UP001295740">
    <property type="component" value="Unassembled WGS sequence"/>
</dbReference>
<organism evidence="3 4">
    <name type="scientific">Anthostomella pinea</name>
    <dbReference type="NCBI Taxonomy" id="933095"/>
    <lineage>
        <taxon>Eukaryota</taxon>
        <taxon>Fungi</taxon>
        <taxon>Dikarya</taxon>
        <taxon>Ascomycota</taxon>
        <taxon>Pezizomycotina</taxon>
        <taxon>Sordariomycetes</taxon>
        <taxon>Xylariomycetidae</taxon>
        <taxon>Xylariales</taxon>
        <taxon>Xylariaceae</taxon>
        <taxon>Anthostomella</taxon>
    </lineage>
</organism>